<dbReference type="Pfam" id="PF03916">
    <property type="entry name" value="NrfD"/>
    <property type="match status" value="1"/>
</dbReference>
<dbReference type="PANTHER" id="PTHR43177:SF3">
    <property type="entry name" value="PROTEIN NRFC HOMOLOG"/>
    <property type="match status" value="1"/>
</dbReference>
<evidence type="ECO:0000313" key="14">
    <source>
        <dbReference type="Proteomes" id="UP001310386"/>
    </source>
</evidence>
<dbReference type="CDD" id="cd10551">
    <property type="entry name" value="PsrB"/>
    <property type="match status" value="1"/>
</dbReference>
<evidence type="ECO:0000256" key="4">
    <source>
        <dbReference type="ARBA" id="ARBA00022485"/>
    </source>
</evidence>
<keyword evidence="7 11" id="KW-1133">Transmembrane helix</keyword>
<comment type="caution">
    <text evidence="13">The sequence shown here is derived from an EMBL/GenBank/DDBJ whole genome shotgun (WGS) entry which is preliminary data.</text>
</comment>
<feature type="transmembrane region" description="Helical" evidence="11">
    <location>
        <begin position="356"/>
        <end position="376"/>
    </location>
</feature>
<keyword evidence="10 11" id="KW-0472">Membrane</keyword>
<dbReference type="InterPro" id="IPR005614">
    <property type="entry name" value="NrfD-like"/>
</dbReference>
<dbReference type="Pfam" id="PF13247">
    <property type="entry name" value="Fer4_11"/>
    <property type="match status" value="1"/>
</dbReference>
<keyword evidence="6" id="KW-0479">Metal-binding</keyword>
<dbReference type="SUPFAM" id="SSF54862">
    <property type="entry name" value="4Fe-4S ferredoxins"/>
    <property type="match status" value="1"/>
</dbReference>
<protein>
    <submittedName>
        <fullName evidence="13">4Fe-4S dicluster domain-containing protein</fullName>
    </submittedName>
</protein>
<feature type="transmembrane region" description="Helical" evidence="11">
    <location>
        <begin position="424"/>
        <end position="443"/>
    </location>
</feature>
<evidence type="ECO:0000256" key="8">
    <source>
        <dbReference type="ARBA" id="ARBA00023004"/>
    </source>
</evidence>
<feature type="transmembrane region" description="Helical" evidence="11">
    <location>
        <begin position="388"/>
        <end position="412"/>
    </location>
</feature>
<feature type="transmembrane region" description="Helical" evidence="11">
    <location>
        <begin position="280"/>
        <end position="303"/>
    </location>
</feature>
<evidence type="ECO:0000256" key="5">
    <source>
        <dbReference type="ARBA" id="ARBA00022692"/>
    </source>
</evidence>
<dbReference type="PROSITE" id="PS51379">
    <property type="entry name" value="4FE4S_FER_2"/>
    <property type="match status" value="3"/>
</dbReference>
<evidence type="ECO:0000313" key="13">
    <source>
        <dbReference type="EMBL" id="MEB3101929.1"/>
    </source>
</evidence>
<dbReference type="Gene3D" id="3.30.70.20">
    <property type="match status" value="2"/>
</dbReference>
<feature type="domain" description="4Fe-4S ferredoxin-type" evidence="12">
    <location>
        <begin position="96"/>
        <end position="125"/>
    </location>
</feature>
<keyword evidence="3" id="KW-1003">Cell membrane</keyword>
<evidence type="ECO:0000256" key="2">
    <source>
        <dbReference type="ARBA" id="ARBA00008929"/>
    </source>
</evidence>
<feature type="domain" description="4Fe-4S ferredoxin-type" evidence="12">
    <location>
        <begin position="64"/>
        <end position="95"/>
    </location>
</feature>
<dbReference type="InterPro" id="IPR017896">
    <property type="entry name" value="4Fe4S_Fe-S-bd"/>
</dbReference>
<evidence type="ECO:0000256" key="7">
    <source>
        <dbReference type="ARBA" id="ARBA00022989"/>
    </source>
</evidence>
<reference evidence="13" key="1">
    <citation type="submission" date="2023-12" db="EMBL/GenBank/DDBJ databases">
        <title>Fervidustalea candida gen. nov., sp. nov., a novel member of the family Paenibacillaceae isolated from a geothermal area.</title>
        <authorList>
            <person name="Li W.-J."/>
            <person name="Jiao J.-Y."/>
            <person name="Chen Y."/>
        </authorList>
    </citation>
    <scope>NUCLEOTIDE SEQUENCE</scope>
    <source>
        <strain evidence="13">SYSU GA230002</strain>
    </source>
</reference>
<evidence type="ECO:0000256" key="3">
    <source>
        <dbReference type="ARBA" id="ARBA00022475"/>
    </source>
</evidence>
<dbReference type="PROSITE" id="PS00198">
    <property type="entry name" value="4FE4S_FER_1"/>
    <property type="match status" value="1"/>
</dbReference>
<comment type="subcellular location">
    <subcellularLocation>
        <location evidence="1">Cell membrane</location>
        <topology evidence="1">Multi-pass membrane protein</topology>
    </subcellularLocation>
</comment>
<name>A0ABU5ZHF2_9BACL</name>
<keyword evidence="8" id="KW-0408">Iron</keyword>
<organism evidence="13 14">
    <name type="scientific">Ferviditalea candida</name>
    <dbReference type="NCBI Taxonomy" id="3108399"/>
    <lineage>
        <taxon>Bacteria</taxon>
        <taxon>Bacillati</taxon>
        <taxon>Bacillota</taxon>
        <taxon>Bacilli</taxon>
        <taxon>Bacillales</taxon>
        <taxon>Paenibacillaceae</taxon>
        <taxon>Ferviditalea</taxon>
    </lineage>
</organism>
<dbReference type="InterPro" id="IPR050954">
    <property type="entry name" value="ET_IronSulfur_Cluster-Binding"/>
</dbReference>
<proteinExistence type="inferred from homology"/>
<feature type="transmembrane region" description="Helical" evidence="11">
    <location>
        <begin position="323"/>
        <end position="344"/>
    </location>
</feature>
<keyword evidence="14" id="KW-1185">Reference proteome</keyword>
<evidence type="ECO:0000256" key="10">
    <source>
        <dbReference type="ARBA" id="ARBA00023136"/>
    </source>
</evidence>
<keyword evidence="9" id="KW-0411">Iron-sulfur</keyword>
<evidence type="ECO:0000256" key="6">
    <source>
        <dbReference type="ARBA" id="ARBA00022723"/>
    </source>
</evidence>
<dbReference type="InterPro" id="IPR017900">
    <property type="entry name" value="4Fe4S_Fe_S_CS"/>
</dbReference>
<sequence length="517" mass="56143">MIKELNIIDSGLGSTAVKWGKVIDNNRCIGCHACSTACKSEHEVPLSVNRTYVKQVEVGIYPEVSRHFQVTRCNQCEDAPCVPVCPVTAMYKRPDGIVDFDRDICIGCKACIAACPYDAIHISPESHSAEKCNFCAHRIDQGLEPACVVVCPEEAIIVGNLYEPESLVSQIIARQKVDVRKPEKGTSPKVFYVNANESTLSPTAANYTGMHMYSQQNEGYPVESINSSLRSVAAAVVAYDVPHKAPWGWMVSMYTWTKSIAAGVFMLYAFLGLLGQPMDAAWTTMTAVVGGVFLALTGVLLIADLKHPSRFYTIFTRPQWKSWLVRGAFIILGYSIVLLLQFIAGIAGSAVLAEALWWPGLILGTLTAIYTAFLFSQSKGRDLWQNPTLPLHLFVQAVLSGAAAFALLAMFMPLPDASLNLVRVILLASVALHLALILSEAVIPHMTADASRAAHQMIKGRFRNFYWTGVVAGGIVPFLLAWASGSGMVELASLLGLIGLLAYEHAYVQAGQSVPLS</sequence>
<feature type="domain" description="4Fe-4S ferredoxin-type" evidence="12">
    <location>
        <begin position="19"/>
        <end position="49"/>
    </location>
</feature>
<accession>A0ABU5ZHF2</accession>
<gene>
    <name evidence="13" type="ORF">VF724_09655</name>
</gene>
<evidence type="ECO:0000259" key="12">
    <source>
        <dbReference type="PROSITE" id="PS51379"/>
    </source>
</evidence>
<comment type="similarity">
    <text evidence="2">Belongs to the NrfD family.</text>
</comment>
<keyword evidence="4" id="KW-0004">4Fe-4S</keyword>
<dbReference type="PANTHER" id="PTHR43177">
    <property type="entry name" value="PROTEIN NRFC"/>
    <property type="match status" value="1"/>
</dbReference>
<feature type="transmembrane region" description="Helical" evidence="11">
    <location>
        <begin position="253"/>
        <end position="274"/>
    </location>
</feature>
<keyword evidence="5 11" id="KW-0812">Transmembrane</keyword>
<evidence type="ECO:0000256" key="11">
    <source>
        <dbReference type="SAM" id="Phobius"/>
    </source>
</evidence>
<evidence type="ECO:0000256" key="1">
    <source>
        <dbReference type="ARBA" id="ARBA00004651"/>
    </source>
</evidence>
<feature type="transmembrane region" description="Helical" evidence="11">
    <location>
        <begin position="464"/>
        <end position="485"/>
    </location>
</feature>
<dbReference type="EMBL" id="JAYJLD010000011">
    <property type="protein sequence ID" value="MEB3101929.1"/>
    <property type="molecule type" value="Genomic_DNA"/>
</dbReference>
<dbReference type="Gene3D" id="1.20.1630.10">
    <property type="entry name" value="Formate dehydrogenase/DMSO reductase domain"/>
    <property type="match status" value="1"/>
</dbReference>
<dbReference type="RefSeq" id="WP_371754051.1">
    <property type="nucleotide sequence ID" value="NZ_JAYJLD010000011.1"/>
</dbReference>
<dbReference type="Proteomes" id="UP001310386">
    <property type="component" value="Unassembled WGS sequence"/>
</dbReference>
<evidence type="ECO:0000256" key="9">
    <source>
        <dbReference type="ARBA" id="ARBA00023014"/>
    </source>
</evidence>